<feature type="region of interest" description="Disordered" evidence="1">
    <location>
        <begin position="69"/>
        <end position="88"/>
    </location>
</feature>
<gene>
    <name evidence="2" type="ORF">Q7A36_06715</name>
</gene>
<dbReference type="RefSeq" id="WP_305102897.1">
    <property type="nucleotide sequence ID" value="NZ_JAUTWS010000005.1"/>
</dbReference>
<reference evidence="2 3" key="1">
    <citation type="submission" date="2023-08" db="EMBL/GenBank/DDBJ databases">
        <title>The draft genome sequence of Paracraurococcus sp. LOR1-02.</title>
        <authorList>
            <person name="Kingkaew E."/>
            <person name="Tanasupawat S."/>
        </authorList>
    </citation>
    <scope>NUCLEOTIDE SEQUENCE [LARGE SCALE GENOMIC DNA]</scope>
    <source>
        <strain evidence="2 3">LOR1-02</strain>
    </source>
</reference>
<keyword evidence="3" id="KW-1185">Reference proteome</keyword>
<accession>A0ABT9DVU7</accession>
<evidence type="ECO:0000313" key="2">
    <source>
        <dbReference type="EMBL" id="MDO9708026.1"/>
    </source>
</evidence>
<sequence length="88" mass="9267">MPEAPPPPEAPPHLRSAVHRYRSLLARGCPAEAALADLVAYLTVLRPGLPRVLAQEQADAVVALAGAGRRTPAHPPRGLLEALSRPAE</sequence>
<dbReference type="EMBL" id="JAUTWS010000005">
    <property type="protein sequence ID" value="MDO9708026.1"/>
    <property type="molecule type" value="Genomic_DNA"/>
</dbReference>
<evidence type="ECO:0000256" key="1">
    <source>
        <dbReference type="SAM" id="MobiDB-lite"/>
    </source>
</evidence>
<evidence type="ECO:0000313" key="3">
    <source>
        <dbReference type="Proteomes" id="UP001243009"/>
    </source>
</evidence>
<organism evidence="2 3">
    <name type="scientific">Paracraurococcus lichenis</name>
    <dbReference type="NCBI Taxonomy" id="3064888"/>
    <lineage>
        <taxon>Bacteria</taxon>
        <taxon>Pseudomonadati</taxon>
        <taxon>Pseudomonadota</taxon>
        <taxon>Alphaproteobacteria</taxon>
        <taxon>Acetobacterales</taxon>
        <taxon>Roseomonadaceae</taxon>
        <taxon>Paracraurococcus</taxon>
    </lineage>
</organism>
<protein>
    <submittedName>
        <fullName evidence="2">Uncharacterized protein</fullName>
    </submittedName>
</protein>
<comment type="caution">
    <text evidence="2">The sequence shown here is derived from an EMBL/GenBank/DDBJ whole genome shotgun (WGS) entry which is preliminary data.</text>
</comment>
<name>A0ABT9DVU7_9PROT</name>
<proteinExistence type="predicted"/>
<dbReference type="Proteomes" id="UP001243009">
    <property type="component" value="Unassembled WGS sequence"/>
</dbReference>